<evidence type="ECO:0000313" key="2">
    <source>
        <dbReference type="EMBL" id="RAO69413.1"/>
    </source>
</evidence>
<dbReference type="EMBL" id="MIKG01000009">
    <property type="protein sequence ID" value="RAO69413.1"/>
    <property type="molecule type" value="Genomic_DNA"/>
</dbReference>
<feature type="compositionally biased region" description="Polar residues" evidence="1">
    <location>
        <begin position="166"/>
        <end position="175"/>
    </location>
</feature>
<dbReference type="GeneID" id="63794641"/>
<evidence type="ECO:0000313" key="3">
    <source>
        <dbReference type="Proteomes" id="UP000249363"/>
    </source>
</evidence>
<protein>
    <submittedName>
        <fullName evidence="2">Uncharacterized protein</fullName>
    </submittedName>
</protein>
<evidence type="ECO:0000256" key="1">
    <source>
        <dbReference type="SAM" id="MobiDB-lite"/>
    </source>
</evidence>
<dbReference type="STRING" id="1196081.A0A364L0T0"/>
<reference evidence="2 3" key="1">
    <citation type="journal article" date="2017" name="Biotechnol. Biofuels">
        <title>Differential beta-glucosidase expression as a function of carbon source availability in Talaromyces amestolkiae: a genomic and proteomic approach.</title>
        <authorList>
            <person name="de Eugenio L.I."/>
            <person name="Mendez-Liter J.A."/>
            <person name="Nieto-Dominguez M."/>
            <person name="Alonso L."/>
            <person name="Gil-Munoz J."/>
            <person name="Barriuso J."/>
            <person name="Prieto A."/>
            <person name="Martinez M.J."/>
        </authorList>
    </citation>
    <scope>NUCLEOTIDE SEQUENCE [LARGE SCALE GENOMIC DNA]</scope>
    <source>
        <strain evidence="2 3">CIB</strain>
    </source>
</reference>
<proteinExistence type="predicted"/>
<keyword evidence="3" id="KW-1185">Reference proteome</keyword>
<organism evidence="2 3">
    <name type="scientific">Talaromyces amestolkiae</name>
    <dbReference type="NCBI Taxonomy" id="1196081"/>
    <lineage>
        <taxon>Eukaryota</taxon>
        <taxon>Fungi</taxon>
        <taxon>Dikarya</taxon>
        <taxon>Ascomycota</taxon>
        <taxon>Pezizomycotina</taxon>
        <taxon>Eurotiomycetes</taxon>
        <taxon>Eurotiomycetidae</taxon>
        <taxon>Eurotiales</taxon>
        <taxon>Trichocomaceae</taxon>
        <taxon>Talaromyces</taxon>
        <taxon>Talaromyces sect. Talaromyces</taxon>
    </lineage>
</organism>
<feature type="compositionally biased region" description="Low complexity" evidence="1">
    <location>
        <begin position="27"/>
        <end position="42"/>
    </location>
</feature>
<feature type="region of interest" description="Disordered" evidence="1">
    <location>
        <begin position="1"/>
        <end position="289"/>
    </location>
</feature>
<feature type="compositionally biased region" description="Basic and acidic residues" evidence="1">
    <location>
        <begin position="263"/>
        <end position="278"/>
    </location>
</feature>
<sequence>MPTTYTATRNASGKPPGVLRLPQRPQSSAVSSSIPVPSTSTITENVSSRKSLLPQRTLVPSRLPGLRKPQIQTQPTKNINTIQTQPTNITEPVQEQQPEQPAVEPQPVAFTPSESPPPPEPIRPEPQNVTISPPSQPVTTTSTTTNRPPSQPRIEPRTERIRTRSKSPVKSLQNDTKPTTSKKPSMPPPARPTRSASLRQPSAPKISGVGEPRGHARHRSQVLGNHATGTAPVLTAPSREKAAATTAVKPRPQFTTYQQHFSPKKEAPRAATVGDRKNTGKSATGNELPPETIALQTEFLQLYLLHSSSLQQSAELNVAAERQLREKYNEVAASYRTILDDERRIQEQLNLETLDAWSVESASLAEHNHGISFDEEIQSFSRVTQEVAGMTADGAGRYALAVQVFEHWLDRVEYIQRSRENEHDASSDAEPQYIDSLGSVWRNEVEDLTIKAELCLRELSKMTIFVIDESEFCEKHRSSALVQIAEKHRDVLICMIDELKSMRALEAETVNLEQAWIARAADQVDVEADQGMIRAGIWRSMT</sequence>
<dbReference type="OrthoDB" id="4226254at2759"/>
<gene>
    <name evidence="2" type="ORF">BHQ10_005425</name>
</gene>
<dbReference type="Proteomes" id="UP000249363">
    <property type="component" value="Unassembled WGS sequence"/>
</dbReference>
<dbReference type="AlphaFoldDB" id="A0A364L0T0"/>
<feature type="compositionally biased region" description="Polar residues" evidence="1">
    <location>
        <begin position="1"/>
        <end position="11"/>
    </location>
</feature>
<feature type="compositionally biased region" description="Low complexity" evidence="1">
    <location>
        <begin position="76"/>
        <end position="113"/>
    </location>
</feature>
<feature type="compositionally biased region" description="Low complexity" evidence="1">
    <location>
        <begin position="137"/>
        <end position="148"/>
    </location>
</feature>
<accession>A0A364L0T0</accession>
<comment type="caution">
    <text evidence="2">The sequence shown here is derived from an EMBL/GenBank/DDBJ whole genome shotgun (WGS) entry which is preliminary data.</text>
</comment>
<name>A0A364L0T0_TALAM</name>
<dbReference type="RefSeq" id="XP_040733929.1">
    <property type="nucleotide sequence ID" value="XM_040877900.1"/>
</dbReference>